<comment type="caution">
    <text evidence="1">The sequence shown here is derived from an EMBL/GenBank/DDBJ whole genome shotgun (WGS) entry which is preliminary data.</text>
</comment>
<dbReference type="EMBL" id="BAAAEW010000045">
    <property type="protein sequence ID" value="GAA0766957.1"/>
    <property type="molecule type" value="Genomic_DNA"/>
</dbReference>
<dbReference type="InterPro" id="IPR042099">
    <property type="entry name" value="ANL_N_sf"/>
</dbReference>
<dbReference type="SUPFAM" id="SSF56801">
    <property type="entry name" value="Acetyl-CoA synthetase-like"/>
    <property type="match status" value="1"/>
</dbReference>
<accession>A0ABN1KI51</accession>
<evidence type="ECO:0000313" key="2">
    <source>
        <dbReference type="Proteomes" id="UP001500279"/>
    </source>
</evidence>
<dbReference type="Proteomes" id="UP001500279">
    <property type="component" value="Unassembled WGS sequence"/>
</dbReference>
<dbReference type="InterPro" id="IPR053158">
    <property type="entry name" value="CapK_Type1_Caps_Biosynth"/>
</dbReference>
<sequence length="488" mass="53627">MIPLNASNIARANIAKTGSVHAEHPMTAPLLPPFDPWLWFQACQQTWLATLDPLGAGRQMRDQRLRHLLAFATRESPLYAARAHGAKALADVDPISKQLLMQHFDNWATDRRITLSGAEAAVASADGCADPWLAHYMVWTSSGTSGHPGIFIQDAASLAAFDAIDALRLRGASLSQPGLGTWGLGRRFAFVGAIGGHYAGHVSMERLRRLVPAPWAPEIHLISVLEPLQQIAERLQRLQPDVLITYPSCATALAAWQREGTPGLRLEELWLGGEQLSSTQRELLTTAYGCKLRNSYGASEFYSMAFECAQGRLHLNDDWVILEGIDAQGRAVPVGEFSHSTLLTNLANQVQPLLRYELTDRIRFVPEPCPCGCAFPVIEVQGRSDDVLVLPARQGGTVTLLPLVLETVMEEEAGVTQFQLLYHQDGAMELRLTAENGDNDPSNSFDRCSRVLKAFFASQGVGHQRIVHGEQPPLRQRGSGKLRRVVML</sequence>
<protein>
    <recommendedName>
        <fullName evidence="3">Phenylacetate--CoA ligase family protein</fullName>
    </recommendedName>
</protein>
<dbReference type="PANTHER" id="PTHR36932:SF1">
    <property type="entry name" value="CAPSULAR POLYSACCHARIDE BIOSYNTHESIS PROTEIN"/>
    <property type="match status" value="1"/>
</dbReference>
<dbReference type="PANTHER" id="PTHR36932">
    <property type="entry name" value="CAPSULAR POLYSACCHARIDE BIOSYNTHESIS PROTEIN"/>
    <property type="match status" value="1"/>
</dbReference>
<evidence type="ECO:0008006" key="3">
    <source>
        <dbReference type="Google" id="ProtNLM"/>
    </source>
</evidence>
<keyword evidence="2" id="KW-1185">Reference proteome</keyword>
<name>A0ABN1KI51_9BURK</name>
<organism evidence="1 2">
    <name type="scientific">Ideonella azotifigens</name>
    <dbReference type="NCBI Taxonomy" id="513160"/>
    <lineage>
        <taxon>Bacteria</taxon>
        <taxon>Pseudomonadati</taxon>
        <taxon>Pseudomonadota</taxon>
        <taxon>Betaproteobacteria</taxon>
        <taxon>Burkholderiales</taxon>
        <taxon>Sphaerotilaceae</taxon>
        <taxon>Ideonella</taxon>
    </lineage>
</organism>
<gene>
    <name evidence="1" type="ORF">GCM10009107_55460</name>
</gene>
<dbReference type="Gene3D" id="3.40.50.12780">
    <property type="entry name" value="N-terminal domain of ligase-like"/>
    <property type="match status" value="1"/>
</dbReference>
<evidence type="ECO:0000313" key="1">
    <source>
        <dbReference type="EMBL" id="GAA0766957.1"/>
    </source>
</evidence>
<proteinExistence type="predicted"/>
<reference evidence="1 2" key="1">
    <citation type="journal article" date="2019" name="Int. J. Syst. Evol. Microbiol.">
        <title>The Global Catalogue of Microorganisms (GCM) 10K type strain sequencing project: providing services to taxonomists for standard genome sequencing and annotation.</title>
        <authorList>
            <consortium name="The Broad Institute Genomics Platform"/>
            <consortium name="The Broad Institute Genome Sequencing Center for Infectious Disease"/>
            <person name="Wu L."/>
            <person name="Ma J."/>
        </authorList>
    </citation>
    <scope>NUCLEOTIDE SEQUENCE [LARGE SCALE GENOMIC DNA]</scope>
    <source>
        <strain evidence="1 2">JCM 15503</strain>
    </source>
</reference>